<comment type="caution">
    <text evidence="3">The sequence shown here is derived from an EMBL/GenBank/DDBJ whole genome shotgun (WGS) entry which is preliminary data.</text>
</comment>
<organism evidence="3 4">
    <name type="scientific">Cryptotermes secundus</name>
    <dbReference type="NCBI Taxonomy" id="105785"/>
    <lineage>
        <taxon>Eukaryota</taxon>
        <taxon>Metazoa</taxon>
        <taxon>Ecdysozoa</taxon>
        <taxon>Arthropoda</taxon>
        <taxon>Hexapoda</taxon>
        <taxon>Insecta</taxon>
        <taxon>Pterygota</taxon>
        <taxon>Neoptera</taxon>
        <taxon>Polyneoptera</taxon>
        <taxon>Dictyoptera</taxon>
        <taxon>Blattodea</taxon>
        <taxon>Blattoidea</taxon>
        <taxon>Termitoidae</taxon>
        <taxon>Kalotermitidae</taxon>
        <taxon>Cryptotermitinae</taxon>
        <taxon>Cryptotermes</taxon>
    </lineage>
</organism>
<reference evidence="3 4" key="1">
    <citation type="submission" date="2017-12" db="EMBL/GenBank/DDBJ databases">
        <title>Hemimetabolous genomes reveal molecular basis of termite eusociality.</title>
        <authorList>
            <person name="Harrison M.C."/>
            <person name="Jongepier E."/>
            <person name="Robertson H.M."/>
            <person name="Arning N."/>
            <person name="Bitard-Feildel T."/>
            <person name="Chao H."/>
            <person name="Childers C.P."/>
            <person name="Dinh H."/>
            <person name="Doddapaneni H."/>
            <person name="Dugan S."/>
            <person name="Gowin J."/>
            <person name="Greiner C."/>
            <person name="Han Y."/>
            <person name="Hu H."/>
            <person name="Hughes D.S.T."/>
            <person name="Huylmans A.-K."/>
            <person name="Kemena C."/>
            <person name="Kremer L.P.M."/>
            <person name="Lee S.L."/>
            <person name="Lopez-Ezquerra A."/>
            <person name="Mallet L."/>
            <person name="Monroy-Kuhn J.M."/>
            <person name="Moser A."/>
            <person name="Murali S.C."/>
            <person name="Muzny D.M."/>
            <person name="Otani S."/>
            <person name="Piulachs M.-D."/>
            <person name="Poelchau M."/>
            <person name="Qu J."/>
            <person name="Schaub F."/>
            <person name="Wada-Katsumata A."/>
            <person name="Worley K.C."/>
            <person name="Xie Q."/>
            <person name="Ylla G."/>
            <person name="Poulsen M."/>
            <person name="Gibbs R.A."/>
            <person name="Schal C."/>
            <person name="Richards S."/>
            <person name="Belles X."/>
            <person name="Korb J."/>
            <person name="Bornberg-Bauer E."/>
        </authorList>
    </citation>
    <scope>NUCLEOTIDE SEQUENCE [LARGE SCALE GENOMIC DNA]</scope>
    <source>
        <tissue evidence="3">Whole body</tissue>
    </source>
</reference>
<dbReference type="Proteomes" id="UP000235965">
    <property type="component" value="Unassembled WGS sequence"/>
</dbReference>
<sequence>MCLTGAVFVLSVLCVAASDEKSQDVATMEPPPDVEQDRRPAVRTNMPPHSYNGSPAHHDLKTLGSSDYAYTYSGVNGGSGYEHFSGGSYDHGGHHDHFHVVEDHGPHDHGHYHDDNEYQITSRDIAFGFLTFMIILTNLQSALINLSKSNNLLGVITSRKRRDASKLYSMSEVPDGPLPFPTKLDEKNWLLVEDKQVRCVQHSVCATNRQLVRDMGSTGRALGHYLSHLVAKSVDAGWARLVADAGAAGLAGVDCSVLYRGCHGHLDTEPN</sequence>
<name>A0A2J7RQS4_9NEOP</name>
<dbReference type="AlphaFoldDB" id="A0A2J7RQS4"/>
<keyword evidence="4" id="KW-1185">Reference proteome</keyword>
<feature type="chain" id="PRO_5014559456" evidence="2">
    <location>
        <begin position="18"/>
        <end position="271"/>
    </location>
</feature>
<evidence type="ECO:0000313" key="4">
    <source>
        <dbReference type="Proteomes" id="UP000235965"/>
    </source>
</evidence>
<keyword evidence="2" id="KW-0732">Signal</keyword>
<gene>
    <name evidence="3" type="ORF">B7P43_G15674</name>
</gene>
<evidence type="ECO:0000313" key="3">
    <source>
        <dbReference type="EMBL" id="PNF43186.1"/>
    </source>
</evidence>
<dbReference type="InParanoid" id="A0A2J7RQS4"/>
<dbReference type="EMBL" id="NEVH01000618">
    <property type="protein sequence ID" value="PNF43186.1"/>
    <property type="molecule type" value="Genomic_DNA"/>
</dbReference>
<dbReference type="EMBL" id="NEVH01000618">
    <property type="protein sequence ID" value="PNF43185.1"/>
    <property type="molecule type" value="Genomic_DNA"/>
</dbReference>
<accession>A0A2J7RQS4</accession>
<proteinExistence type="predicted"/>
<dbReference type="OrthoDB" id="8188417at2759"/>
<evidence type="ECO:0000256" key="2">
    <source>
        <dbReference type="SAM" id="SignalP"/>
    </source>
</evidence>
<feature type="signal peptide" evidence="2">
    <location>
        <begin position="1"/>
        <end position="17"/>
    </location>
</feature>
<feature type="region of interest" description="Disordered" evidence="1">
    <location>
        <begin position="20"/>
        <end position="57"/>
    </location>
</feature>
<evidence type="ECO:0000256" key="1">
    <source>
        <dbReference type="SAM" id="MobiDB-lite"/>
    </source>
</evidence>
<protein>
    <submittedName>
        <fullName evidence="3">Uncharacterized protein</fullName>
    </submittedName>
</protein>